<dbReference type="AlphaFoldDB" id="A0AAI8YM05"/>
<accession>A0AAI8YM05</accession>
<evidence type="ECO:0000313" key="3">
    <source>
        <dbReference type="Proteomes" id="UP001295740"/>
    </source>
</evidence>
<gene>
    <name evidence="2" type="ORF">KHLLAP_LOCUS12665</name>
</gene>
<dbReference type="Proteomes" id="UP001295740">
    <property type="component" value="Unassembled WGS sequence"/>
</dbReference>
<feature type="compositionally biased region" description="Polar residues" evidence="1">
    <location>
        <begin position="1"/>
        <end position="10"/>
    </location>
</feature>
<evidence type="ECO:0000256" key="1">
    <source>
        <dbReference type="SAM" id="MobiDB-lite"/>
    </source>
</evidence>
<comment type="caution">
    <text evidence="2">The sequence shown here is derived from an EMBL/GenBank/DDBJ whole genome shotgun (WGS) entry which is preliminary data.</text>
</comment>
<proteinExistence type="predicted"/>
<protein>
    <submittedName>
        <fullName evidence="2">Uu.00g052120.m01.CDS01</fullName>
    </submittedName>
</protein>
<evidence type="ECO:0000313" key="2">
    <source>
        <dbReference type="EMBL" id="CAJ2512197.1"/>
    </source>
</evidence>
<dbReference type="EMBL" id="CAUWAG010000019">
    <property type="protein sequence ID" value="CAJ2512197.1"/>
    <property type="molecule type" value="Genomic_DNA"/>
</dbReference>
<reference evidence="2" key="1">
    <citation type="submission" date="2023-10" db="EMBL/GenBank/DDBJ databases">
        <authorList>
            <person name="Hackl T."/>
        </authorList>
    </citation>
    <scope>NUCLEOTIDE SEQUENCE</scope>
</reference>
<sequence>MFVELSTTIGDSVAPEDTSSENHVSPLGHRLPGIKHSTCAGHVHWAITLLQTSWTIIQSIARAVKHLPLAPLELFTLAFVKETISKM</sequence>
<organism evidence="2 3">
    <name type="scientific">Anthostomella pinea</name>
    <dbReference type="NCBI Taxonomy" id="933095"/>
    <lineage>
        <taxon>Eukaryota</taxon>
        <taxon>Fungi</taxon>
        <taxon>Dikarya</taxon>
        <taxon>Ascomycota</taxon>
        <taxon>Pezizomycotina</taxon>
        <taxon>Sordariomycetes</taxon>
        <taxon>Xylariomycetidae</taxon>
        <taxon>Xylariales</taxon>
        <taxon>Xylariaceae</taxon>
        <taxon>Anthostomella</taxon>
    </lineage>
</organism>
<keyword evidence="3" id="KW-1185">Reference proteome</keyword>
<feature type="region of interest" description="Disordered" evidence="1">
    <location>
        <begin position="1"/>
        <end position="27"/>
    </location>
</feature>
<name>A0AAI8YM05_9PEZI</name>